<keyword evidence="4" id="KW-1185">Reference proteome</keyword>
<comment type="caution">
    <text evidence="3">The sequence shown here is derived from an EMBL/GenBank/DDBJ whole genome shotgun (WGS) entry which is preliminary data.</text>
</comment>
<proteinExistence type="predicted"/>
<reference evidence="3" key="1">
    <citation type="submission" date="2023-10" db="EMBL/GenBank/DDBJ databases">
        <title>Genome assemblies of two species of porcelain crab, Petrolisthes cinctipes and Petrolisthes manimaculis (Anomura: Porcellanidae).</title>
        <authorList>
            <person name="Angst P."/>
        </authorList>
    </citation>
    <scope>NUCLEOTIDE SEQUENCE</scope>
    <source>
        <strain evidence="3">PB745_01</strain>
        <tissue evidence="3">Gill</tissue>
    </source>
</reference>
<dbReference type="SUPFAM" id="SSF56219">
    <property type="entry name" value="DNase I-like"/>
    <property type="match status" value="1"/>
</dbReference>
<dbReference type="Proteomes" id="UP001286313">
    <property type="component" value="Unassembled WGS sequence"/>
</dbReference>
<dbReference type="GO" id="GO:0003824">
    <property type="term" value="F:catalytic activity"/>
    <property type="evidence" value="ECO:0007669"/>
    <property type="project" value="InterPro"/>
</dbReference>
<organism evidence="3 4">
    <name type="scientific">Petrolisthes cinctipes</name>
    <name type="common">Flat porcelain crab</name>
    <dbReference type="NCBI Taxonomy" id="88211"/>
    <lineage>
        <taxon>Eukaryota</taxon>
        <taxon>Metazoa</taxon>
        <taxon>Ecdysozoa</taxon>
        <taxon>Arthropoda</taxon>
        <taxon>Crustacea</taxon>
        <taxon>Multicrustacea</taxon>
        <taxon>Malacostraca</taxon>
        <taxon>Eumalacostraca</taxon>
        <taxon>Eucarida</taxon>
        <taxon>Decapoda</taxon>
        <taxon>Pleocyemata</taxon>
        <taxon>Anomura</taxon>
        <taxon>Galatheoidea</taxon>
        <taxon>Porcellanidae</taxon>
        <taxon>Petrolisthes</taxon>
    </lineage>
</organism>
<dbReference type="EMBL" id="JAWQEG010000998">
    <property type="protein sequence ID" value="KAK3883318.1"/>
    <property type="molecule type" value="Genomic_DNA"/>
</dbReference>
<evidence type="ECO:0000256" key="1">
    <source>
        <dbReference type="SAM" id="MobiDB-lite"/>
    </source>
</evidence>
<name>A0AAE1FZ09_PETCI</name>
<feature type="compositionally biased region" description="Basic and acidic residues" evidence="1">
    <location>
        <begin position="12"/>
        <end position="24"/>
    </location>
</feature>
<dbReference type="Pfam" id="PF03372">
    <property type="entry name" value="Exo_endo_phos"/>
    <property type="match status" value="1"/>
</dbReference>
<dbReference type="InterPro" id="IPR036691">
    <property type="entry name" value="Endo/exonu/phosph_ase_sf"/>
</dbReference>
<evidence type="ECO:0000313" key="3">
    <source>
        <dbReference type="EMBL" id="KAK3883318.1"/>
    </source>
</evidence>
<evidence type="ECO:0000313" key="4">
    <source>
        <dbReference type="Proteomes" id="UP001286313"/>
    </source>
</evidence>
<feature type="domain" description="Endonuclease/exonuclease/phosphatase" evidence="2">
    <location>
        <begin position="88"/>
        <end position="174"/>
    </location>
</feature>
<dbReference type="AlphaFoldDB" id="A0AAE1FZ09"/>
<dbReference type="InterPro" id="IPR005135">
    <property type="entry name" value="Endo/exonuclease/phosphatase"/>
</dbReference>
<sequence length="376" mass="42515">MTKLTRRRTLHRSNEPRKKHADTHGVRLTREMLVKGTTILQTNNDSHQLQILEALYIKEKNSALNSQLSDMSVIPSLRNLDPSLEDVEVLAVIIKLPEYQLHLYNIQRSQQANLEIDELLGLAATKPVIIAGDFNAHHPMLASRLRTNATGLHLNQALRESRDAARASVPLSNGHTKVYRDRWIYGPQVKELNRRVIEARKDYRSRPNTPTRQYLRSMVHHARATKTKLRNKAWTEWCQGINLHALLEEMWKRVRSLYKPCATAPATHSDPQAEAERLAALFAACFSSSLLPVSTRQLQLDLAPKRCWVVHTSYGQDTASDSHFTVQELALHTCSDTTAGQDKISYSMLAHLYFQGKNTFLSLFNASVAAGALSSE</sequence>
<gene>
    <name evidence="3" type="ORF">Pcinc_012354</name>
</gene>
<feature type="region of interest" description="Disordered" evidence="1">
    <location>
        <begin position="1"/>
        <end position="24"/>
    </location>
</feature>
<dbReference type="Gene3D" id="3.60.10.10">
    <property type="entry name" value="Endonuclease/exonuclease/phosphatase"/>
    <property type="match status" value="1"/>
</dbReference>
<accession>A0AAE1FZ09</accession>
<evidence type="ECO:0000259" key="2">
    <source>
        <dbReference type="Pfam" id="PF03372"/>
    </source>
</evidence>
<feature type="compositionally biased region" description="Basic residues" evidence="1">
    <location>
        <begin position="1"/>
        <end position="11"/>
    </location>
</feature>
<protein>
    <recommendedName>
        <fullName evidence="2">Endonuclease/exonuclease/phosphatase domain-containing protein</fullName>
    </recommendedName>
</protein>